<dbReference type="AlphaFoldDB" id="A0A147BAJ7"/>
<reference evidence="2" key="1">
    <citation type="journal article" date="2018" name="PLoS Negl. Trop. Dis.">
        <title>Sialome diversity of ticks revealed by RNAseq of single tick salivary glands.</title>
        <authorList>
            <person name="Perner J."/>
            <person name="Kropackova S."/>
            <person name="Kopacek P."/>
            <person name="Ribeiro J.M."/>
        </authorList>
    </citation>
    <scope>NUCLEOTIDE SEQUENCE</scope>
    <source>
        <strain evidence="2">Siblings of single egg batch collected in Ceske Budejovice</strain>
        <tissue evidence="2">Salivary glands</tissue>
    </source>
</reference>
<name>A0A147BAJ7_IXORI</name>
<evidence type="ECO:0000313" key="2">
    <source>
        <dbReference type="EMBL" id="JAR87774.1"/>
    </source>
</evidence>
<dbReference type="EMBL" id="GEGO01007630">
    <property type="protein sequence ID" value="JAR87774.1"/>
    <property type="molecule type" value="Transcribed_RNA"/>
</dbReference>
<evidence type="ECO:0000256" key="1">
    <source>
        <dbReference type="SAM" id="SignalP"/>
    </source>
</evidence>
<accession>A0A147BAJ7</accession>
<keyword evidence="1" id="KW-0732">Signal</keyword>
<feature type="signal peptide" evidence="1">
    <location>
        <begin position="1"/>
        <end position="15"/>
    </location>
</feature>
<feature type="chain" id="PRO_5012249617" evidence="1">
    <location>
        <begin position="16"/>
        <end position="86"/>
    </location>
</feature>
<sequence length="86" mass="9688">MASFFVFFLIRCSLSTRIRVCLVPLVCYSMREKNEPILGTANLYKDISFCFSASSSSCVASFSMKYCPANTSWRKKGRVAGPFYVT</sequence>
<organism evidence="2">
    <name type="scientific">Ixodes ricinus</name>
    <name type="common">Common tick</name>
    <name type="synonym">Acarus ricinus</name>
    <dbReference type="NCBI Taxonomy" id="34613"/>
    <lineage>
        <taxon>Eukaryota</taxon>
        <taxon>Metazoa</taxon>
        <taxon>Ecdysozoa</taxon>
        <taxon>Arthropoda</taxon>
        <taxon>Chelicerata</taxon>
        <taxon>Arachnida</taxon>
        <taxon>Acari</taxon>
        <taxon>Parasitiformes</taxon>
        <taxon>Ixodida</taxon>
        <taxon>Ixodoidea</taxon>
        <taxon>Ixodidae</taxon>
        <taxon>Ixodinae</taxon>
        <taxon>Ixodes</taxon>
    </lineage>
</organism>
<proteinExistence type="predicted"/>
<protein>
    <submittedName>
        <fullName evidence="2">Putative secreted protein</fullName>
    </submittedName>
</protein>